<proteinExistence type="predicted"/>
<name>A0A9X2FBH8_9BACT</name>
<organism evidence="1 2">
    <name type="scientific">Aeoliella straminimaris</name>
    <dbReference type="NCBI Taxonomy" id="2954799"/>
    <lineage>
        <taxon>Bacteria</taxon>
        <taxon>Pseudomonadati</taxon>
        <taxon>Planctomycetota</taxon>
        <taxon>Planctomycetia</taxon>
        <taxon>Pirellulales</taxon>
        <taxon>Lacipirellulaceae</taxon>
        <taxon>Aeoliella</taxon>
    </lineage>
</organism>
<dbReference type="Proteomes" id="UP001155241">
    <property type="component" value="Unassembled WGS sequence"/>
</dbReference>
<accession>A0A9X2FBH8</accession>
<comment type="caution">
    <text evidence="1">The sequence shown here is derived from an EMBL/GenBank/DDBJ whole genome shotgun (WGS) entry which is preliminary data.</text>
</comment>
<dbReference type="EMBL" id="JAMXLR010000061">
    <property type="protein sequence ID" value="MCO6045845.1"/>
    <property type="molecule type" value="Genomic_DNA"/>
</dbReference>
<dbReference type="AlphaFoldDB" id="A0A9X2FBH8"/>
<evidence type="ECO:0000313" key="2">
    <source>
        <dbReference type="Proteomes" id="UP001155241"/>
    </source>
</evidence>
<protein>
    <submittedName>
        <fullName evidence="1">Uncharacterized protein</fullName>
    </submittedName>
</protein>
<keyword evidence="2" id="KW-1185">Reference proteome</keyword>
<sequence>MPRDPRNELTIDSLQAFLLRLGFEPLAKVNSSLAFLHSESGTIISLSVPSDGRTVRSADLLSVLTRLDSAGLVNEADIEQFRLGKLPIAS</sequence>
<dbReference type="RefSeq" id="WP_252853955.1">
    <property type="nucleotide sequence ID" value="NZ_JAMXLR010000061.1"/>
</dbReference>
<gene>
    <name evidence="1" type="ORF">NG895_18250</name>
</gene>
<evidence type="ECO:0000313" key="1">
    <source>
        <dbReference type="EMBL" id="MCO6045845.1"/>
    </source>
</evidence>
<reference evidence="1" key="1">
    <citation type="submission" date="2022-06" db="EMBL/GenBank/DDBJ databases">
        <title>Aeoliella straminimaris, a novel planctomycete from sediments.</title>
        <authorList>
            <person name="Vitorino I.R."/>
            <person name="Lage O.M."/>
        </authorList>
    </citation>
    <scope>NUCLEOTIDE SEQUENCE</scope>
    <source>
        <strain evidence="1">ICT_H6.2</strain>
    </source>
</reference>